<dbReference type="AlphaFoldDB" id="A0AAD8AHV6"/>
<dbReference type="GO" id="GO:0005737">
    <property type="term" value="C:cytoplasm"/>
    <property type="evidence" value="ECO:0007669"/>
    <property type="project" value="TreeGrafter"/>
</dbReference>
<dbReference type="InterPro" id="IPR043195">
    <property type="entry name" value="TTC12"/>
</dbReference>
<dbReference type="EMBL" id="JASPKZ010001217">
    <property type="protein sequence ID" value="KAJ9598472.1"/>
    <property type="molecule type" value="Genomic_DNA"/>
</dbReference>
<dbReference type="Gene3D" id="1.25.40.10">
    <property type="entry name" value="Tetratricopeptide repeat domain"/>
    <property type="match status" value="1"/>
</dbReference>
<dbReference type="InterPro" id="IPR019734">
    <property type="entry name" value="TPR_rpt"/>
</dbReference>
<dbReference type="GO" id="GO:0007288">
    <property type="term" value="P:sperm axoneme assembly"/>
    <property type="evidence" value="ECO:0007669"/>
    <property type="project" value="TreeGrafter"/>
</dbReference>
<proteinExistence type="predicted"/>
<keyword evidence="2" id="KW-1185">Reference proteome</keyword>
<reference evidence="1" key="1">
    <citation type="journal article" date="2023" name="IScience">
        <title>Live-bearing cockroach genome reveals convergent evolutionary mechanisms linked to viviparity in insects and beyond.</title>
        <authorList>
            <person name="Fouks B."/>
            <person name="Harrison M.C."/>
            <person name="Mikhailova A.A."/>
            <person name="Marchal E."/>
            <person name="English S."/>
            <person name="Carruthers M."/>
            <person name="Jennings E.C."/>
            <person name="Chiamaka E.L."/>
            <person name="Frigard R.A."/>
            <person name="Pippel M."/>
            <person name="Attardo G.M."/>
            <person name="Benoit J.B."/>
            <person name="Bornberg-Bauer E."/>
            <person name="Tobe S.S."/>
        </authorList>
    </citation>
    <scope>NUCLEOTIDE SEQUENCE</scope>
    <source>
        <strain evidence="1">Stay&amp;Tobe</strain>
    </source>
</reference>
<reference evidence="1" key="2">
    <citation type="submission" date="2023-05" db="EMBL/GenBank/DDBJ databases">
        <authorList>
            <person name="Fouks B."/>
        </authorList>
    </citation>
    <scope>NUCLEOTIDE SEQUENCE</scope>
    <source>
        <strain evidence="1">Stay&amp;Tobe</strain>
        <tissue evidence="1">Testes</tissue>
    </source>
</reference>
<comment type="caution">
    <text evidence="1">The sequence shown here is derived from an EMBL/GenBank/DDBJ whole genome shotgun (WGS) entry which is preliminary data.</text>
</comment>
<dbReference type="SUPFAM" id="SSF48452">
    <property type="entry name" value="TPR-like"/>
    <property type="match status" value="1"/>
</dbReference>
<dbReference type="Proteomes" id="UP001233999">
    <property type="component" value="Unassembled WGS sequence"/>
</dbReference>
<dbReference type="PANTHER" id="PTHR46540:SF1">
    <property type="entry name" value="TETRATRICOPEPTIDE REPEAT PROTEIN 12"/>
    <property type="match status" value="1"/>
</dbReference>
<protein>
    <recommendedName>
        <fullName evidence="3">Tetratricopeptide repeat protein 12</fullName>
    </recommendedName>
</protein>
<dbReference type="GO" id="GO:0005813">
    <property type="term" value="C:centrosome"/>
    <property type="evidence" value="ECO:0007669"/>
    <property type="project" value="TreeGrafter"/>
</dbReference>
<dbReference type="GO" id="GO:0070286">
    <property type="term" value="P:axonemal dynein complex assembly"/>
    <property type="evidence" value="ECO:0007669"/>
    <property type="project" value="TreeGrafter"/>
</dbReference>
<dbReference type="PANTHER" id="PTHR46540">
    <property type="entry name" value="TETRATRICOPEPTIDE REPEAT PROTEIN 12"/>
    <property type="match status" value="1"/>
</dbReference>
<sequence>MLTDLKTSGPDISSRALQKNDVKLDNEEKIIKEDGLKIKTNKTIINKQTSEYDPRYSKTTSAEAFMAYMEKDAQKRAADKQERKAIADDFKKKGNYAFGVEDYENAYNYYSKAIEKIKDSCLLYTNRALTCLRLGLYSRAISDCEWAHKLNEKNLKAWLYKAKAYHKLGESDKAEECIMAAKTHHPNHKLHIQGKRLRYWTENNVEGFVLK</sequence>
<dbReference type="InterPro" id="IPR011990">
    <property type="entry name" value="TPR-like_helical_dom_sf"/>
</dbReference>
<evidence type="ECO:0000313" key="2">
    <source>
        <dbReference type="Proteomes" id="UP001233999"/>
    </source>
</evidence>
<dbReference type="SMART" id="SM00028">
    <property type="entry name" value="TPR"/>
    <property type="match status" value="3"/>
</dbReference>
<organism evidence="1 2">
    <name type="scientific">Diploptera punctata</name>
    <name type="common">Pacific beetle cockroach</name>
    <dbReference type="NCBI Taxonomy" id="6984"/>
    <lineage>
        <taxon>Eukaryota</taxon>
        <taxon>Metazoa</taxon>
        <taxon>Ecdysozoa</taxon>
        <taxon>Arthropoda</taxon>
        <taxon>Hexapoda</taxon>
        <taxon>Insecta</taxon>
        <taxon>Pterygota</taxon>
        <taxon>Neoptera</taxon>
        <taxon>Polyneoptera</taxon>
        <taxon>Dictyoptera</taxon>
        <taxon>Blattodea</taxon>
        <taxon>Blaberoidea</taxon>
        <taxon>Blaberidae</taxon>
        <taxon>Diplopterinae</taxon>
        <taxon>Diploptera</taxon>
    </lineage>
</organism>
<accession>A0AAD8AHV6</accession>
<gene>
    <name evidence="1" type="ORF">L9F63_010868</name>
</gene>
<name>A0AAD8AHV6_DIPPU</name>
<evidence type="ECO:0008006" key="3">
    <source>
        <dbReference type="Google" id="ProtNLM"/>
    </source>
</evidence>
<evidence type="ECO:0000313" key="1">
    <source>
        <dbReference type="EMBL" id="KAJ9598472.1"/>
    </source>
</evidence>